<dbReference type="OrthoDB" id="9804264at2"/>
<evidence type="ECO:0000313" key="11">
    <source>
        <dbReference type="Proteomes" id="UP000501753"/>
    </source>
</evidence>
<dbReference type="GO" id="GO:0008483">
    <property type="term" value="F:transaminase activity"/>
    <property type="evidence" value="ECO:0007669"/>
    <property type="project" value="UniProtKB-KW"/>
</dbReference>
<comment type="cofactor">
    <cofactor evidence="1">
        <name>pyridoxal 5'-phosphate</name>
        <dbReference type="ChEBI" id="CHEBI:597326"/>
    </cofactor>
</comment>
<evidence type="ECO:0000313" key="9">
    <source>
        <dbReference type="EMBL" id="QCN88671.1"/>
    </source>
</evidence>
<evidence type="ECO:0000256" key="4">
    <source>
        <dbReference type="ARBA" id="ARBA00022898"/>
    </source>
</evidence>
<dbReference type="PANTHER" id="PTHR30244:SF34">
    <property type="entry name" value="DTDP-4-AMINO-4,6-DIDEOXYGALACTOSE TRANSAMINASE"/>
    <property type="match status" value="1"/>
</dbReference>
<evidence type="ECO:0000256" key="5">
    <source>
        <dbReference type="ARBA" id="ARBA00038398"/>
    </source>
</evidence>
<dbReference type="GO" id="GO:0000271">
    <property type="term" value="P:polysaccharide biosynthetic process"/>
    <property type="evidence" value="ECO:0007669"/>
    <property type="project" value="TreeGrafter"/>
</dbReference>
<keyword evidence="4 6" id="KW-0663">Pyridoxal phosphate</keyword>
<protein>
    <submittedName>
        <fullName evidence="8">DegT/DnrJ/EryC1/StrS family aminotransferase</fullName>
    </submittedName>
</protein>
<dbReference type="PANTHER" id="PTHR30244">
    <property type="entry name" value="TRANSAMINASE"/>
    <property type="match status" value="1"/>
</dbReference>
<dbReference type="EMBL" id="CP029078">
    <property type="protein sequence ID" value="QCN88671.1"/>
    <property type="molecule type" value="Genomic_DNA"/>
</dbReference>
<dbReference type="GO" id="GO:0030170">
    <property type="term" value="F:pyridoxal phosphate binding"/>
    <property type="evidence" value="ECO:0007669"/>
    <property type="project" value="TreeGrafter"/>
</dbReference>
<name>A0A3S9Z9M7_STRGD</name>
<dbReference type="Gene3D" id="3.40.640.10">
    <property type="entry name" value="Type I PLP-dependent aspartate aminotransferase-like (Major domain)"/>
    <property type="match status" value="1"/>
</dbReference>
<dbReference type="Proteomes" id="UP000501753">
    <property type="component" value="Chromosome"/>
</dbReference>
<dbReference type="Pfam" id="PF01041">
    <property type="entry name" value="DegT_DnrJ_EryC1"/>
    <property type="match status" value="1"/>
</dbReference>
<organism evidence="8 10">
    <name type="scientific">Streptomyces griseoviridis</name>
    <dbReference type="NCBI Taxonomy" id="45398"/>
    <lineage>
        <taxon>Bacteria</taxon>
        <taxon>Bacillati</taxon>
        <taxon>Actinomycetota</taxon>
        <taxon>Actinomycetes</taxon>
        <taxon>Kitasatosporales</taxon>
        <taxon>Streptomycetaceae</taxon>
        <taxon>Streptomyces</taxon>
    </lineage>
</organism>
<evidence type="ECO:0000256" key="7">
    <source>
        <dbReference type="SAM" id="MobiDB-lite"/>
    </source>
</evidence>
<dbReference type="InterPro" id="IPR015424">
    <property type="entry name" value="PyrdxlP-dep_Trfase"/>
</dbReference>
<evidence type="ECO:0000256" key="3">
    <source>
        <dbReference type="ARBA" id="ARBA00022679"/>
    </source>
</evidence>
<dbReference type="InterPro" id="IPR015421">
    <property type="entry name" value="PyrdxlP-dep_Trfase_major"/>
</dbReference>
<keyword evidence="3 8" id="KW-0808">Transferase</keyword>
<gene>
    <name evidence="9" type="ORF">DDJ31_29960</name>
    <name evidence="8" type="ORF">ELQ87_09365</name>
</gene>
<dbReference type="InterPro" id="IPR000653">
    <property type="entry name" value="DegT/StrS_aminotransferase"/>
</dbReference>
<feature type="region of interest" description="Disordered" evidence="7">
    <location>
        <begin position="1"/>
        <end position="69"/>
    </location>
</feature>
<dbReference type="CDD" id="cd00616">
    <property type="entry name" value="AHBA_syn"/>
    <property type="match status" value="1"/>
</dbReference>
<evidence type="ECO:0000256" key="2">
    <source>
        <dbReference type="ARBA" id="ARBA00022576"/>
    </source>
</evidence>
<dbReference type="InterPro" id="IPR015422">
    <property type="entry name" value="PyrdxlP-dep_Trfase_small"/>
</dbReference>
<accession>A0A3S9Z9M7</accession>
<sequence length="512" mass="53307">MHQPRAVRGSAGLDVPGLSERVPGRCPDPRNGPRNHDRSIPHRSGGGDAHLHHARGRDPRHAGFRAGPPPAVDLVHRAQRPPARGRQGGSAVTTLALYGGPPIRTRSFQAWPQSDQAELGALAGVLASRRWGGIHSGSQGAAFERALGEYIDVPHAAVVSSGTAGLMVALRALGVQAGDEVVVPAMTYVATATAVSVLGGVPVFADIDPDSHTIDPSSVEAAISEKTKAIIAVHLGGHPADMDRLGLIAAEHGVPIVEDCAQSLGATWNGAHTGSLGRVGVFSFASTKNISAGEGGAVVTRDGELAARIASLRDHGRPLGVTGHHPELGWNLRLSEFQSAILGVQLKRLDHQLAAKTKGAAFLTSALSSVPGLRPVPAALGPRVTRHGRFSLAFTLASEAFGNISTSSFRAALRAEGIPVGLRDLMACPDEPIYADAASPDYAHSRTVSCTQARAACTTLVLFGQAAGSGMLLDDPSELADVVRAVEKIHDNCGQLREAEHRRATTRVPSDS</sequence>
<dbReference type="SUPFAM" id="SSF53383">
    <property type="entry name" value="PLP-dependent transferases"/>
    <property type="match status" value="1"/>
</dbReference>
<evidence type="ECO:0000313" key="10">
    <source>
        <dbReference type="Proteomes" id="UP000271291"/>
    </source>
</evidence>
<reference evidence="9 11" key="1">
    <citation type="submission" date="2018-04" db="EMBL/GenBank/DDBJ databases">
        <title>Complete genome sequences of Streptomyces griseoviridis K61 and characterization of antagonistic properties of biological control agents.</title>
        <authorList>
            <person name="Mariita R.M."/>
            <person name="Sello J.K."/>
        </authorList>
    </citation>
    <scope>NUCLEOTIDE SEQUENCE [LARGE SCALE GENOMIC DNA]</scope>
    <source>
        <strain evidence="9 11">K61</strain>
    </source>
</reference>
<evidence type="ECO:0000313" key="8">
    <source>
        <dbReference type="EMBL" id="AZS84472.1"/>
    </source>
</evidence>
<comment type="similarity">
    <text evidence="5">Belongs to the DegT/DnrJ/EryC1 family. L-glutamine:2-deoxy-scyllo-inosose/scyllo-inosose aminotransferase subfamily.</text>
</comment>
<evidence type="ECO:0000256" key="1">
    <source>
        <dbReference type="ARBA" id="ARBA00001933"/>
    </source>
</evidence>
<proteinExistence type="inferred from homology"/>
<dbReference type="AlphaFoldDB" id="A0A3S9Z9M7"/>
<keyword evidence="11" id="KW-1185">Reference proteome</keyword>
<evidence type="ECO:0000256" key="6">
    <source>
        <dbReference type="RuleBase" id="RU004508"/>
    </source>
</evidence>
<keyword evidence="2 8" id="KW-0032">Aminotransferase</keyword>
<dbReference type="EMBL" id="CP034687">
    <property type="protein sequence ID" value="AZS84472.1"/>
    <property type="molecule type" value="Genomic_DNA"/>
</dbReference>
<dbReference type="Gene3D" id="3.90.1150.10">
    <property type="entry name" value="Aspartate Aminotransferase, domain 1"/>
    <property type="match status" value="1"/>
</dbReference>
<dbReference type="Proteomes" id="UP000271291">
    <property type="component" value="Chromosome"/>
</dbReference>
<dbReference type="KEGG" id="sgd:ELQ87_09365"/>
<reference evidence="8 10" key="2">
    <citation type="submission" date="2018-12" db="EMBL/GenBank/DDBJ databases">
        <title>Streptomyces griseoviridis F1-27 complete genome.</title>
        <authorList>
            <person name="Mariita R.M."/>
            <person name="Sello J.K."/>
        </authorList>
    </citation>
    <scope>NUCLEOTIDE SEQUENCE [LARGE SCALE GENOMIC DNA]</scope>
    <source>
        <strain evidence="8 10">F1-27</strain>
    </source>
</reference>